<comment type="caution">
    <text evidence="3">The sequence shown here is derived from an EMBL/GenBank/DDBJ whole genome shotgun (WGS) entry which is preliminary data.</text>
</comment>
<sequence>MNLARRVGFVALALAGLMTPLLVSQARADIKFKDKGIAAVGVNNCTATNNGNGTTTVATSGPGNNFNQVQCGDVVTGAGVPVNTTVQSLNPISGTSLTVSNGFTVGAGTTFTFTGTRVTSTMKFTIETIPNLNGCGPFMDEILGPCNGYQIVHFCVGNTFPDAVMGVAQYDPAAKIATPLAFVFGNASAGGENQIETLPDSLVAGVGLYKAPGGTANVPPPGGTGSPDSALRVNVGRSGTTVTLTVPTIVVGGVSVGSGGMQVRAANSNETSIAEMRLIVYADSNAANADVNTDGFGSSFFGRVVLEAGVGVPTGVSTLGGFTNNDFILQPQPGSKYTLRPIAGLTKNVTVPNANNAVVVMVADPRTVSRPVPGPAHTPLGLALLALALMGSGLWVMQRRRSAPIV</sequence>
<evidence type="ECO:0000313" key="4">
    <source>
        <dbReference type="Proteomes" id="UP000319836"/>
    </source>
</evidence>
<feature type="chain" id="PRO_5021768252" description="IPTL-CTERM sorting domain-containing protein" evidence="2">
    <location>
        <begin position="29"/>
        <end position="406"/>
    </location>
</feature>
<organism evidence="3 4">
    <name type="scientific">Eiseniibacteriota bacterium</name>
    <dbReference type="NCBI Taxonomy" id="2212470"/>
    <lineage>
        <taxon>Bacteria</taxon>
        <taxon>Candidatus Eiseniibacteriota</taxon>
    </lineage>
</organism>
<gene>
    <name evidence="3" type="ORF">E6K80_02985</name>
</gene>
<dbReference type="AlphaFoldDB" id="A0A538U8Y8"/>
<accession>A0A538U8Y8</accession>
<protein>
    <recommendedName>
        <fullName evidence="5">IPTL-CTERM sorting domain-containing protein</fullName>
    </recommendedName>
</protein>
<reference evidence="3 4" key="1">
    <citation type="journal article" date="2019" name="Nat. Microbiol.">
        <title>Mediterranean grassland soil C-N compound turnover is dependent on rainfall and depth, and is mediated by genomically divergent microorganisms.</title>
        <authorList>
            <person name="Diamond S."/>
            <person name="Andeer P.F."/>
            <person name="Li Z."/>
            <person name="Crits-Christoph A."/>
            <person name="Burstein D."/>
            <person name="Anantharaman K."/>
            <person name="Lane K.R."/>
            <person name="Thomas B.C."/>
            <person name="Pan C."/>
            <person name="Northen T.R."/>
            <person name="Banfield J.F."/>
        </authorList>
    </citation>
    <scope>NUCLEOTIDE SEQUENCE [LARGE SCALE GENOMIC DNA]</scope>
    <source>
        <strain evidence="3">WS_10</strain>
    </source>
</reference>
<evidence type="ECO:0000256" key="1">
    <source>
        <dbReference type="SAM" id="Phobius"/>
    </source>
</evidence>
<proteinExistence type="predicted"/>
<feature type="transmembrane region" description="Helical" evidence="1">
    <location>
        <begin position="380"/>
        <end position="397"/>
    </location>
</feature>
<keyword evidence="1" id="KW-1133">Transmembrane helix</keyword>
<name>A0A538U8Y8_UNCEI</name>
<evidence type="ECO:0000313" key="3">
    <source>
        <dbReference type="EMBL" id="TMQ72362.1"/>
    </source>
</evidence>
<dbReference type="EMBL" id="VBPA01000065">
    <property type="protein sequence ID" value="TMQ72362.1"/>
    <property type="molecule type" value="Genomic_DNA"/>
</dbReference>
<evidence type="ECO:0008006" key="5">
    <source>
        <dbReference type="Google" id="ProtNLM"/>
    </source>
</evidence>
<evidence type="ECO:0000256" key="2">
    <source>
        <dbReference type="SAM" id="SignalP"/>
    </source>
</evidence>
<feature type="signal peptide" evidence="2">
    <location>
        <begin position="1"/>
        <end position="28"/>
    </location>
</feature>
<keyword evidence="1" id="KW-0812">Transmembrane</keyword>
<dbReference type="Proteomes" id="UP000319836">
    <property type="component" value="Unassembled WGS sequence"/>
</dbReference>
<keyword evidence="2" id="KW-0732">Signal</keyword>
<keyword evidence="1" id="KW-0472">Membrane</keyword>